<dbReference type="InterPro" id="IPR016035">
    <property type="entry name" value="Acyl_Trfase/lysoPLipase"/>
</dbReference>
<dbReference type="GO" id="GO:0004314">
    <property type="term" value="F:[acyl-carrier-protein] S-malonyltransferase activity"/>
    <property type="evidence" value="ECO:0007669"/>
    <property type="project" value="UniProtKB-EC"/>
</dbReference>
<keyword evidence="3 6" id="KW-0012">Acyltransferase</keyword>
<dbReference type="NCBIfam" id="TIGR00128">
    <property type="entry name" value="fabD"/>
    <property type="match status" value="1"/>
</dbReference>
<protein>
    <recommendedName>
        <fullName evidence="1">[acyl-carrier-protein] S-malonyltransferase</fullName>
        <ecNumber evidence="1">2.3.1.39</ecNumber>
    </recommendedName>
</protein>
<dbReference type="PANTHER" id="PTHR42681">
    <property type="entry name" value="MALONYL-COA-ACYL CARRIER PROTEIN TRANSACYLASE, MITOCHONDRIAL"/>
    <property type="match status" value="1"/>
</dbReference>
<dbReference type="InterPro" id="IPR050858">
    <property type="entry name" value="Mal-CoA-ACP_Trans/PKS_FabD"/>
</dbReference>
<dbReference type="Gene3D" id="3.30.70.250">
    <property type="entry name" value="Malonyl-CoA ACP transacylase, ACP-binding"/>
    <property type="match status" value="1"/>
</dbReference>
<reference evidence="6" key="1">
    <citation type="submission" date="2022-05" db="EMBL/GenBank/DDBJ databases">
        <title>Novel bacterial taxa in a minimal lignocellulolytic consortium and its capacity to transform plastics disclosed by genome-resolved metagenomics.</title>
        <authorList>
            <person name="Rodriguez C.A.D."/>
            <person name="Diaz-Garcia L."/>
            <person name="Herrera K."/>
            <person name="Tarazona N.A."/>
            <person name="Sproer C."/>
            <person name="Overmann J."/>
            <person name="Jimenez D.J."/>
        </authorList>
    </citation>
    <scope>NUCLEOTIDE SEQUENCE</scope>
    <source>
        <strain evidence="6">MAG5</strain>
    </source>
</reference>
<dbReference type="InterPro" id="IPR001227">
    <property type="entry name" value="Ac_transferase_dom_sf"/>
</dbReference>
<dbReference type="SUPFAM" id="SSF52151">
    <property type="entry name" value="FabD/lysophospholipase-like"/>
    <property type="match status" value="1"/>
</dbReference>
<dbReference type="EMBL" id="CP097899">
    <property type="protein sequence ID" value="URN93899.1"/>
    <property type="molecule type" value="Genomic_DNA"/>
</dbReference>
<feature type="domain" description="Malonyl-CoA:ACP transacylase (MAT)" evidence="5">
    <location>
        <begin position="7"/>
        <end position="305"/>
    </location>
</feature>
<dbReference type="Gene3D" id="3.40.366.10">
    <property type="entry name" value="Malonyl-Coenzyme A Acyl Carrier Protein, domain 2"/>
    <property type="match status" value="1"/>
</dbReference>
<organism evidence="6 7">
    <name type="scientific">Candidatus Pristimantibacillus lignocellulolyticus</name>
    <dbReference type="NCBI Taxonomy" id="2994561"/>
    <lineage>
        <taxon>Bacteria</taxon>
        <taxon>Bacillati</taxon>
        <taxon>Bacillota</taxon>
        <taxon>Bacilli</taxon>
        <taxon>Bacillales</taxon>
        <taxon>Paenibacillaceae</taxon>
        <taxon>Candidatus Pristimantibacillus</taxon>
    </lineage>
</organism>
<dbReference type="EC" id="2.3.1.39" evidence="1"/>
<accession>A0A9J6ZCQ4</accession>
<gene>
    <name evidence="6" type="primary">fabD</name>
    <name evidence="6" type="ORF">NAG76_19040</name>
</gene>
<dbReference type="SUPFAM" id="SSF55048">
    <property type="entry name" value="Probable ACP-binding domain of malonyl-CoA ACP transacylase"/>
    <property type="match status" value="1"/>
</dbReference>
<sequence length="405" mass="45298">MKKVVLLFPGQGSQMVGMGKWFYDHHPIAKQTFEEANDILGWNIADTCFYGSLEELTSTDIAQPALMTTSIAMYRVYMEEFGLRPFAAAGHSLGEYTALCSAGSISFEDALKLVDFRGKTMKAAAELGLGTMIAVGGIDYLTVEEQLTKLVQSKEEACIACYNGPFQVVISVSYSALEQVASYFRKIGAKVTNLQVGAAFHHPFMQSAADQLKHELEQIQVGALQYKVLSNVTGHAIDLKKQSLVEELTLQMTEPVRWNKSMNILQYLGVEMAIEMGPKTVLKQLWKSHAAIEAIAYNVTEDRKQLAIKLTNKTSRPMRYHHPLSKFLAIAASTPNYNVNTQKVKADVIEPYQQLLQLHSQLEQVNKQPSEKEVQQGRQWLETILQSKGIPLEEQLDRFSEVDSI</sequence>
<dbReference type="InterPro" id="IPR004410">
    <property type="entry name" value="Malonyl_CoA-ACP_transAc_FabD"/>
</dbReference>
<keyword evidence="2 6" id="KW-0808">Transferase</keyword>
<proteinExistence type="predicted"/>
<dbReference type="PANTHER" id="PTHR42681:SF1">
    <property type="entry name" value="MALONYL-COA-ACYL CARRIER PROTEIN TRANSACYLASE, MITOCHONDRIAL"/>
    <property type="match status" value="1"/>
</dbReference>
<dbReference type="KEGG" id="plig:NAG76_19040"/>
<dbReference type="SMART" id="SM00827">
    <property type="entry name" value="PKS_AT"/>
    <property type="match status" value="1"/>
</dbReference>
<dbReference type="Pfam" id="PF00698">
    <property type="entry name" value="Acyl_transf_1"/>
    <property type="match status" value="1"/>
</dbReference>
<evidence type="ECO:0000256" key="1">
    <source>
        <dbReference type="ARBA" id="ARBA00013258"/>
    </source>
</evidence>
<evidence type="ECO:0000313" key="7">
    <source>
        <dbReference type="Proteomes" id="UP001056756"/>
    </source>
</evidence>
<comment type="catalytic activity">
    <reaction evidence="4">
        <text>holo-[ACP] + malonyl-CoA = malonyl-[ACP] + CoA</text>
        <dbReference type="Rhea" id="RHEA:41792"/>
        <dbReference type="Rhea" id="RHEA-COMP:9623"/>
        <dbReference type="Rhea" id="RHEA-COMP:9685"/>
        <dbReference type="ChEBI" id="CHEBI:57287"/>
        <dbReference type="ChEBI" id="CHEBI:57384"/>
        <dbReference type="ChEBI" id="CHEBI:64479"/>
        <dbReference type="ChEBI" id="CHEBI:78449"/>
        <dbReference type="EC" id="2.3.1.39"/>
    </reaction>
</comment>
<evidence type="ECO:0000256" key="4">
    <source>
        <dbReference type="ARBA" id="ARBA00048462"/>
    </source>
</evidence>
<dbReference type="GO" id="GO:0006633">
    <property type="term" value="P:fatty acid biosynthetic process"/>
    <property type="evidence" value="ECO:0007669"/>
    <property type="project" value="TreeGrafter"/>
</dbReference>
<dbReference type="GO" id="GO:0005829">
    <property type="term" value="C:cytosol"/>
    <property type="evidence" value="ECO:0007669"/>
    <property type="project" value="TreeGrafter"/>
</dbReference>
<evidence type="ECO:0000256" key="2">
    <source>
        <dbReference type="ARBA" id="ARBA00022679"/>
    </source>
</evidence>
<evidence type="ECO:0000313" key="6">
    <source>
        <dbReference type="EMBL" id="URN93899.1"/>
    </source>
</evidence>
<dbReference type="Proteomes" id="UP001056756">
    <property type="component" value="Chromosome"/>
</dbReference>
<dbReference type="InterPro" id="IPR014043">
    <property type="entry name" value="Acyl_transferase_dom"/>
</dbReference>
<name>A0A9J6ZCQ4_9BACL</name>
<evidence type="ECO:0000259" key="5">
    <source>
        <dbReference type="SMART" id="SM00827"/>
    </source>
</evidence>
<evidence type="ECO:0000256" key="3">
    <source>
        <dbReference type="ARBA" id="ARBA00023315"/>
    </source>
</evidence>
<dbReference type="InterPro" id="IPR016036">
    <property type="entry name" value="Malonyl_transacylase_ACP-bd"/>
</dbReference>
<dbReference type="AlphaFoldDB" id="A0A9J6ZCQ4"/>